<dbReference type="EMBL" id="CP012154">
    <property type="protein sequence ID" value="AKS42951.1"/>
    <property type="molecule type" value="Genomic_DNA"/>
</dbReference>
<accession>A0A0K0XZA4</accession>
<sequence length="378" mass="40611">MLRTTLLLALLLTAASARSAVFCVGNSTEFADALTAASTNGEGDEIRLLAGDYLPPTEIGFNIALIQNAESLQISGGWFNFQQLGCIGQNGDPRLSRIVGNQTHRLLRTTASPDVQLGNITLSNMSFSAGRGPDNQNIGAVHLGLIPSAIRILIDRVQFNGNSGYSGAAITALGMQELTIRNSLFMFNEVRSQQGAIFVSLTRDDQRFFFVNNTVIDNVHSGSQATRCSGLYLSTPQETPSPDMLIANSIFWGNEDFDLCLSPEGDSYLLNNNIQDQFRSATVESGNLSVAPMLAPQILDITPLPGSPMIDAGRPQPGLFDQGDPIDQSWSHGDHGFNNLITPRVVGQRVDIGAAESTFVDRVFCDGFQLEGGCPGQP</sequence>
<dbReference type="Gene3D" id="2.160.20.10">
    <property type="entry name" value="Single-stranded right-handed beta-helix, Pectin lyase-like"/>
    <property type="match status" value="1"/>
</dbReference>
<dbReference type="InterPro" id="IPR011050">
    <property type="entry name" value="Pectin_lyase_fold/virulence"/>
</dbReference>
<evidence type="ECO:0000313" key="2">
    <source>
        <dbReference type="Proteomes" id="UP000066624"/>
    </source>
</evidence>
<organism evidence="1 2">
    <name type="scientific">Wenzhouxiangella marina</name>
    <dbReference type="NCBI Taxonomy" id="1579979"/>
    <lineage>
        <taxon>Bacteria</taxon>
        <taxon>Pseudomonadati</taxon>
        <taxon>Pseudomonadota</taxon>
        <taxon>Gammaproteobacteria</taxon>
        <taxon>Chromatiales</taxon>
        <taxon>Wenzhouxiangellaceae</taxon>
        <taxon>Wenzhouxiangella</taxon>
    </lineage>
</organism>
<gene>
    <name evidence="1" type="ORF">WM2015_2593</name>
</gene>
<dbReference type="STRING" id="1579979.WM2015_2593"/>
<dbReference type="AlphaFoldDB" id="A0A0K0XZA4"/>
<dbReference type="RefSeq" id="WP_049726473.1">
    <property type="nucleotide sequence ID" value="NZ_CP012154.1"/>
</dbReference>
<evidence type="ECO:0000313" key="1">
    <source>
        <dbReference type="EMBL" id="AKS42951.1"/>
    </source>
</evidence>
<dbReference type="Proteomes" id="UP000066624">
    <property type="component" value="Chromosome"/>
</dbReference>
<reference evidence="1 2" key="1">
    <citation type="submission" date="2015-07" db="EMBL/GenBank/DDBJ databases">
        <authorList>
            <person name="Noorani M."/>
        </authorList>
    </citation>
    <scope>NUCLEOTIDE SEQUENCE [LARGE SCALE GENOMIC DNA]</scope>
    <source>
        <strain evidence="1 2">KCTC 42284</strain>
    </source>
</reference>
<protein>
    <submittedName>
        <fullName evidence="1">Uncharacterized protein</fullName>
    </submittedName>
</protein>
<dbReference type="SUPFAM" id="SSF51126">
    <property type="entry name" value="Pectin lyase-like"/>
    <property type="match status" value="1"/>
</dbReference>
<dbReference type="KEGG" id="wma:WM2015_2593"/>
<name>A0A0K0XZA4_9GAMM</name>
<proteinExistence type="predicted"/>
<keyword evidence="2" id="KW-1185">Reference proteome</keyword>
<dbReference type="InterPro" id="IPR012334">
    <property type="entry name" value="Pectin_lyas_fold"/>
</dbReference>
<dbReference type="OrthoDB" id="5931607at2"/>